<evidence type="ECO:0000256" key="1">
    <source>
        <dbReference type="SAM" id="SignalP"/>
    </source>
</evidence>
<comment type="caution">
    <text evidence="3">The sequence shown here is derived from an EMBL/GenBank/DDBJ whole genome shotgun (WGS) entry which is preliminary data.</text>
</comment>
<reference evidence="3" key="1">
    <citation type="journal article" date="2021" name="PeerJ">
        <title>Extensive microbial diversity within the chicken gut microbiome revealed by metagenomics and culture.</title>
        <authorList>
            <person name="Gilroy R."/>
            <person name="Ravi A."/>
            <person name="Getino M."/>
            <person name="Pursley I."/>
            <person name="Horton D.L."/>
            <person name="Alikhan N.F."/>
            <person name="Baker D."/>
            <person name="Gharbi K."/>
            <person name="Hall N."/>
            <person name="Watson M."/>
            <person name="Adriaenssens E.M."/>
            <person name="Foster-Nyarko E."/>
            <person name="Jarju S."/>
            <person name="Secka A."/>
            <person name="Antonio M."/>
            <person name="Oren A."/>
            <person name="Chaudhuri R.R."/>
            <person name="La Ragione R."/>
            <person name="Hildebrand F."/>
            <person name="Pallen M.J."/>
        </authorList>
    </citation>
    <scope>NUCLEOTIDE SEQUENCE</scope>
    <source>
        <strain evidence="3">ChiGjej6B6-14162</strain>
    </source>
</reference>
<evidence type="ECO:0000313" key="4">
    <source>
        <dbReference type="Proteomes" id="UP000886740"/>
    </source>
</evidence>
<protein>
    <submittedName>
        <fullName evidence="3">PorT family protein</fullName>
    </submittedName>
</protein>
<organism evidence="3 4">
    <name type="scientific">Candidatus Parabacteroides intestinipullorum</name>
    <dbReference type="NCBI Taxonomy" id="2838723"/>
    <lineage>
        <taxon>Bacteria</taxon>
        <taxon>Pseudomonadati</taxon>
        <taxon>Bacteroidota</taxon>
        <taxon>Bacteroidia</taxon>
        <taxon>Bacteroidales</taxon>
        <taxon>Tannerellaceae</taxon>
        <taxon>Parabacteroides</taxon>
    </lineage>
</organism>
<dbReference type="InterPro" id="IPR025665">
    <property type="entry name" value="Beta-barrel_OMP_2"/>
</dbReference>
<evidence type="ECO:0000259" key="2">
    <source>
        <dbReference type="Pfam" id="PF13568"/>
    </source>
</evidence>
<dbReference type="InterPro" id="IPR011250">
    <property type="entry name" value="OMP/PagP_B-barrel"/>
</dbReference>
<keyword evidence="1" id="KW-0732">Signal</keyword>
<evidence type="ECO:0000313" key="3">
    <source>
        <dbReference type="EMBL" id="HIX74757.1"/>
    </source>
</evidence>
<feature type="domain" description="Outer membrane protein beta-barrel" evidence="2">
    <location>
        <begin position="40"/>
        <end position="168"/>
    </location>
</feature>
<feature type="chain" id="PRO_5039074036" evidence="1">
    <location>
        <begin position="20"/>
        <end position="191"/>
    </location>
</feature>
<dbReference type="Gene3D" id="2.40.160.20">
    <property type="match status" value="1"/>
</dbReference>
<gene>
    <name evidence="3" type="ORF">H9977_06975</name>
</gene>
<sequence>MKKFYLLLVLSLNVLLASAQWSVAPEVGLSAMWSQANDCSRPVVKIGAAVEYAIKPNFSIESGLYYTQRGDFFGELWVSEYISEDIETVRHLIQLPVMARFSWQVAEDTRLFISAGPYVGAYVADRWKDRHFYEGGDIGDWFDWGLSASGGVEIGRWFIRLGYDLSLGGYGGGDGINANYHQVTLSAGYKF</sequence>
<reference evidence="3" key="2">
    <citation type="submission" date="2021-04" db="EMBL/GenBank/DDBJ databases">
        <authorList>
            <person name="Gilroy R."/>
        </authorList>
    </citation>
    <scope>NUCLEOTIDE SEQUENCE</scope>
    <source>
        <strain evidence="3">ChiGjej6B6-14162</strain>
    </source>
</reference>
<name>A0A9D2BGN3_9BACT</name>
<dbReference type="Proteomes" id="UP000886740">
    <property type="component" value="Unassembled WGS sequence"/>
</dbReference>
<feature type="signal peptide" evidence="1">
    <location>
        <begin position="1"/>
        <end position="19"/>
    </location>
</feature>
<accession>A0A9D2BGN3</accession>
<dbReference type="EMBL" id="DXEL01000048">
    <property type="protein sequence ID" value="HIX74757.1"/>
    <property type="molecule type" value="Genomic_DNA"/>
</dbReference>
<proteinExistence type="predicted"/>
<dbReference type="SUPFAM" id="SSF56925">
    <property type="entry name" value="OMPA-like"/>
    <property type="match status" value="1"/>
</dbReference>
<dbReference type="Pfam" id="PF13568">
    <property type="entry name" value="OMP_b-brl_2"/>
    <property type="match status" value="1"/>
</dbReference>
<dbReference type="AlphaFoldDB" id="A0A9D2BGN3"/>